<dbReference type="Proteomes" id="UP000434925">
    <property type="component" value="Unassembled WGS sequence"/>
</dbReference>
<keyword evidence="1" id="KW-0472">Membrane</keyword>
<dbReference type="RefSeq" id="WP_048395895.1">
    <property type="nucleotide sequence ID" value="NZ_LT629746.1"/>
</dbReference>
<reference evidence="2 5" key="3">
    <citation type="submission" date="2019-09" db="EMBL/GenBank/DDBJ databases">
        <title>Draft genome sequences of 48 bacterial type strains from the CCUG.</title>
        <authorList>
            <person name="Tunovic T."/>
            <person name="Pineiro-Iglesias B."/>
            <person name="Unosson C."/>
            <person name="Inganas E."/>
            <person name="Ohlen M."/>
            <person name="Cardew S."/>
            <person name="Jensie-Markopoulos S."/>
            <person name="Salva-Serra F."/>
            <person name="Jaen-Luchoro D."/>
            <person name="Karlsson R."/>
            <person name="Svensson-Stadler L."/>
            <person name="Chun J."/>
            <person name="Moore E."/>
        </authorList>
    </citation>
    <scope>NUCLEOTIDE SEQUENCE [LARGE SCALE GENOMIC DNA]</scope>
    <source>
        <strain evidence="2 5">CCUG 51522</strain>
    </source>
</reference>
<feature type="transmembrane region" description="Helical" evidence="1">
    <location>
        <begin position="335"/>
        <end position="359"/>
    </location>
</feature>
<feature type="transmembrane region" description="Helical" evidence="1">
    <location>
        <begin position="155"/>
        <end position="172"/>
    </location>
</feature>
<name>A0A0J6K9T2_9PSED</name>
<organism evidence="3 4">
    <name type="scientific">Pseudomonas lini</name>
    <dbReference type="NCBI Taxonomy" id="163011"/>
    <lineage>
        <taxon>Bacteria</taxon>
        <taxon>Pseudomonadati</taxon>
        <taxon>Pseudomonadota</taxon>
        <taxon>Gammaproteobacteria</taxon>
        <taxon>Pseudomonadales</taxon>
        <taxon>Pseudomonadaceae</taxon>
        <taxon>Pseudomonas</taxon>
    </lineage>
</organism>
<evidence type="ECO:0000313" key="3">
    <source>
        <dbReference type="EMBL" id="SDS95422.1"/>
    </source>
</evidence>
<feature type="transmembrane region" description="Helical" evidence="1">
    <location>
        <begin position="234"/>
        <end position="254"/>
    </location>
</feature>
<feature type="transmembrane region" description="Helical" evidence="1">
    <location>
        <begin position="396"/>
        <end position="416"/>
    </location>
</feature>
<evidence type="ECO:0000313" key="2">
    <source>
        <dbReference type="EMBL" id="KAB0508743.1"/>
    </source>
</evidence>
<keyword evidence="4" id="KW-1185">Reference proteome</keyword>
<feature type="transmembrane region" description="Helical" evidence="1">
    <location>
        <begin position="304"/>
        <end position="323"/>
    </location>
</feature>
<proteinExistence type="predicted"/>
<feature type="transmembrane region" description="Helical" evidence="1">
    <location>
        <begin position="50"/>
        <end position="69"/>
    </location>
</feature>
<reference evidence="4" key="2">
    <citation type="submission" date="2016-10" db="EMBL/GenBank/DDBJ databases">
        <authorList>
            <person name="Varghese N."/>
            <person name="Submissions S."/>
        </authorList>
    </citation>
    <scope>NUCLEOTIDE SEQUENCE [LARGE SCALE GENOMIC DNA]</scope>
    <source>
        <strain evidence="4">BS3782</strain>
    </source>
</reference>
<dbReference type="Proteomes" id="UP000182814">
    <property type="component" value="Chromosome I"/>
</dbReference>
<evidence type="ECO:0000256" key="1">
    <source>
        <dbReference type="SAM" id="Phobius"/>
    </source>
</evidence>
<gene>
    <name evidence="2" type="ORF">F7R14_03630</name>
    <name evidence="3" type="ORF">SAMN04490191_2756</name>
</gene>
<dbReference type="EMBL" id="VZPO01000001">
    <property type="protein sequence ID" value="KAB0508743.1"/>
    <property type="molecule type" value="Genomic_DNA"/>
</dbReference>
<evidence type="ECO:0000313" key="4">
    <source>
        <dbReference type="Proteomes" id="UP000182814"/>
    </source>
</evidence>
<feature type="transmembrane region" description="Helical" evidence="1">
    <location>
        <begin position="371"/>
        <end position="389"/>
    </location>
</feature>
<reference evidence="3" key="1">
    <citation type="submission" date="2016-10" db="EMBL/GenBank/DDBJ databases">
        <authorList>
            <person name="de Groot N.N."/>
        </authorList>
    </citation>
    <scope>NUCLEOTIDE SEQUENCE [LARGE SCALE GENOMIC DNA]</scope>
    <source>
        <strain evidence="3">BS3782</strain>
    </source>
</reference>
<feature type="transmembrane region" description="Helical" evidence="1">
    <location>
        <begin position="24"/>
        <end position="43"/>
    </location>
</feature>
<dbReference type="AlphaFoldDB" id="A0A0J6K9T2"/>
<accession>A0A0J6K9T2</accession>
<dbReference type="EMBL" id="LT629746">
    <property type="protein sequence ID" value="SDS95422.1"/>
    <property type="molecule type" value="Genomic_DNA"/>
</dbReference>
<dbReference type="PATRIC" id="fig|163011.3.peg.4177"/>
<feature type="transmembrane region" description="Helical" evidence="1">
    <location>
        <begin position="127"/>
        <end position="143"/>
    </location>
</feature>
<feature type="transmembrane region" description="Helical" evidence="1">
    <location>
        <begin position="184"/>
        <end position="214"/>
    </location>
</feature>
<sequence>MTNTTEQILSHRYSWLHSSGVTKFWMAQIIPVVFLVFALWLPYGFSLIGLIEEWGLLGVFTTSGLFFFADTSSPLAAHALRPLTIFPQALAYFLDPYSFKYWNLLLALSLCVKGSSLSYITTHLTGSLKWGVIAGLLIVIYPADTMQLSFRALHINWALSSILLGTAIFIAAKNSTTPIASYLMAGLSAILLLAACAMYEASLLLTVLPFLIVFARSGIKLAISQLRQQIWKHLIWFTGALTYIVYAIYTAPLIKSYQGAIAGTNTISTIKLSLPNLFSIGLLRTTLGGWYDALQITTIEFNTYWYALSVLAIATIITLALLHKLKRTDITASPSLILSTHLLIAGIILVLLGYAPFLLSPAHQSISQRTFLFATPGGVFATLAILIAISKINKHLATCCMAFLIFIGFSTQLYQFHHYVKLSDRQRSILKNIVEQFDGDIKDKTLVVIDKTNQLNHTWMFINGNFQATLNYIYGHPFNKVEVCHALGNEWQQIDSLARKGECEETATEWLFHYPTPVSGPGIEKGPQLEDKKLVKSQTATLLVSPDEVTKVDPLRTDMLRSDQGHTGSIYRGFIDKPNYHNSLVNFTDQGSSDHYFWSFGDWWSMELPTAGSGWREADWAVNKFQHKSLAWKSNKNAFLDFKFSPSADRYYLQGLFDIMVSPEITTSMKIELNGIDIPLKWTDGNKFKAELVKSQLRNGMNTITFISDTDEKYYGLAGKLDWIEIKK</sequence>
<keyword evidence="1" id="KW-1133">Transmembrane helix</keyword>
<keyword evidence="1" id="KW-0812">Transmembrane</keyword>
<protein>
    <submittedName>
        <fullName evidence="3">Uncharacterized protein</fullName>
    </submittedName>
</protein>
<evidence type="ECO:0000313" key="5">
    <source>
        <dbReference type="Proteomes" id="UP000434925"/>
    </source>
</evidence>